<evidence type="ECO:0000313" key="1">
    <source>
        <dbReference type="EMBL" id="TCS85726.1"/>
    </source>
</evidence>
<gene>
    <name evidence="1" type="ORF">EDD65_1195</name>
</gene>
<dbReference type="AlphaFoldDB" id="A0A4V2UTF0"/>
<organism evidence="1 2">
    <name type="scientific">Keratinibaculum paraultunense</name>
    <dbReference type="NCBI Taxonomy" id="1278232"/>
    <lineage>
        <taxon>Bacteria</taxon>
        <taxon>Bacillati</taxon>
        <taxon>Bacillota</taxon>
        <taxon>Tissierellia</taxon>
        <taxon>Tissierellales</taxon>
        <taxon>Tepidimicrobiaceae</taxon>
        <taxon>Keratinibaculum</taxon>
    </lineage>
</organism>
<dbReference type="RefSeq" id="WP_132029691.1">
    <property type="nucleotide sequence ID" value="NZ_CP068564.1"/>
</dbReference>
<name>A0A4V2UTF0_9FIRM</name>
<comment type="caution">
    <text evidence="1">The sequence shown here is derived from an EMBL/GenBank/DDBJ whole genome shotgun (WGS) entry which is preliminary data.</text>
</comment>
<proteinExistence type="predicted"/>
<accession>A0A4V2UTF0</accession>
<keyword evidence="2" id="KW-1185">Reference proteome</keyword>
<dbReference type="Proteomes" id="UP000294567">
    <property type="component" value="Unassembled WGS sequence"/>
</dbReference>
<dbReference type="NCBIfam" id="NF033449">
    <property type="entry name" value="BREX_PglZ_3"/>
    <property type="match status" value="1"/>
</dbReference>
<dbReference type="Pfam" id="PF08665">
    <property type="entry name" value="PglZ"/>
    <property type="match status" value="1"/>
</dbReference>
<dbReference type="EMBL" id="SMAE01000019">
    <property type="protein sequence ID" value="TCS85726.1"/>
    <property type="molecule type" value="Genomic_DNA"/>
</dbReference>
<reference evidence="1 2" key="1">
    <citation type="submission" date="2019-03" db="EMBL/GenBank/DDBJ databases">
        <title>Genomic Encyclopedia of Type Strains, Phase IV (KMG-IV): sequencing the most valuable type-strain genomes for metagenomic binning, comparative biology and taxonomic classification.</title>
        <authorList>
            <person name="Goeker M."/>
        </authorList>
    </citation>
    <scope>NUCLEOTIDE SEQUENCE [LARGE SCALE GENOMIC DNA]</scope>
    <source>
        <strain evidence="1 2">DSM 26752</strain>
    </source>
</reference>
<protein>
    <submittedName>
        <fullName evidence="1">PglZ domain-containing protein</fullName>
    </submittedName>
</protein>
<evidence type="ECO:0000313" key="2">
    <source>
        <dbReference type="Proteomes" id="UP000294567"/>
    </source>
</evidence>
<sequence>MFLDYLINLCGLGIYDRVILFDFQNIIGDDYLELISKKFDYKLIFYDDIEKFRYIFETEIKKSKGKYLVILRSDLYLPYDIRCSFYCKNVSYRELFPKLNFYSLENSTIFDLDLLYIAHENLYNRLDSEDETRKFLVQDMFRRENVEEYKDYVTSQIENLLKEDNYSHWLRIALLYSKLQYIKYKTSDIDIDEKLVQKIQGKFQEFILNNYSTLSAYSAYDGPVLINRTLDYIFSNSNDKFALIVMDGMSILDWLIISEGLKGISYKYSSTYALIPTITPISRQSLLSGKLPVELEKPFGLVNEEKLFIEKCKEYGYKEEETKYNRGYDFDIGYMDKCICVIINEIDDLVHSQKQGNLGMYNDVRLLSHSGKLHELIIKLYKKGFDVYIASDHGHIETETVGNPRGIGIEMETRSKRTLILKDYAAYGKIIEEFNLIEYPPYYLPRDYKYLLCEYQKSFGNKGNVILSHGGISIEEVIVPFIKIEGVDV</sequence>
<dbReference type="OrthoDB" id="9769734at2"/>